<protein>
    <recommendedName>
        <fullName evidence="3">beta-N-acetylhexosaminidase</fullName>
        <ecNumber evidence="3">3.2.1.52</ecNumber>
    </recommendedName>
    <alternativeName>
        <fullName evidence="6">Beta-N-acetylhexosaminidase</fullName>
    </alternativeName>
    <alternativeName>
        <fullName evidence="7">N-acetyl-beta-glucosaminidase</fullName>
    </alternativeName>
</protein>
<gene>
    <name evidence="11" type="ORF">KD146_14370</name>
</gene>
<dbReference type="PANTHER" id="PTHR22600:SF57">
    <property type="entry name" value="BETA-N-ACETYLHEXOSAMINIDASE"/>
    <property type="match status" value="1"/>
</dbReference>
<comment type="catalytic activity">
    <reaction evidence="1">
        <text>Hydrolysis of terminal non-reducing N-acetyl-D-hexosamine residues in N-acetyl-beta-D-hexosaminides.</text>
        <dbReference type="EC" id="3.2.1.52"/>
    </reaction>
</comment>
<evidence type="ECO:0000256" key="1">
    <source>
        <dbReference type="ARBA" id="ARBA00001231"/>
    </source>
</evidence>
<evidence type="ECO:0000256" key="8">
    <source>
        <dbReference type="PIRSR" id="PIRSR625705-1"/>
    </source>
</evidence>
<evidence type="ECO:0000313" key="12">
    <source>
        <dbReference type="Proteomes" id="UP000678281"/>
    </source>
</evidence>
<comment type="similarity">
    <text evidence="2">Belongs to the glycosyl hydrolase 20 family.</text>
</comment>
<dbReference type="AlphaFoldDB" id="A0A942ECH1"/>
<dbReference type="Proteomes" id="UP000678281">
    <property type="component" value="Unassembled WGS sequence"/>
</dbReference>
<keyword evidence="5" id="KW-0326">Glycosidase</keyword>
<dbReference type="PRINTS" id="PR00738">
    <property type="entry name" value="GLHYDRLASE20"/>
</dbReference>
<dbReference type="CDD" id="cd06563">
    <property type="entry name" value="GH20_chitobiase-like"/>
    <property type="match status" value="1"/>
</dbReference>
<dbReference type="InterPro" id="IPR015882">
    <property type="entry name" value="HEX_bac_N"/>
</dbReference>
<dbReference type="RefSeq" id="WP_212659650.1">
    <property type="nucleotide sequence ID" value="NZ_JAGXTP010000002.1"/>
</dbReference>
<dbReference type="GO" id="GO:0016020">
    <property type="term" value="C:membrane"/>
    <property type="evidence" value="ECO:0007669"/>
    <property type="project" value="TreeGrafter"/>
</dbReference>
<organism evidence="11 12">
    <name type="scientific">Devosia litorisediminis</name>
    <dbReference type="NCBI Taxonomy" id="2829817"/>
    <lineage>
        <taxon>Bacteria</taxon>
        <taxon>Pseudomonadati</taxon>
        <taxon>Pseudomonadota</taxon>
        <taxon>Alphaproteobacteria</taxon>
        <taxon>Hyphomicrobiales</taxon>
        <taxon>Devosiaceae</taxon>
        <taxon>Devosia</taxon>
    </lineage>
</organism>
<feature type="domain" description="Beta-hexosaminidase bacterial type N-terminal" evidence="10">
    <location>
        <begin position="150"/>
        <end position="273"/>
    </location>
</feature>
<evidence type="ECO:0000256" key="3">
    <source>
        <dbReference type="ARBA" id="ARBA00012663"/>
    </source>
</evidence>
<proteinExistence type="inferred from homology"/>
<dbReference type="SUPFAM" id="SSF51445">
    <property type="entry name" value="(Trans)glycosidases"/>
    <property type="match status" value="1"/>
</dbReference>
<dbReference type="PANTHER" id="PTHR22600">
    <property type="entry name" value="BETA-HEXOSAMINIDASE"/>
    <property type="match status" value="1"/>
</dbReference>
<evidence type="ECO:0000313" key="11">
    <source>
        <dbReference type="EMBL" id="MBS3849884.1"/>
    </source>
</evidence>
<keyword evidence="12" id="KW-1185">Reference proteome</keyword>
<dbReference type="GO" id="GO:0004563">
    <property type="term" value="F:beta-N-acetylhexosaminidase activity"/>
    <property type="evidence" value="ECO:0007669"/>
    <property type="project" value="UniProtKB-EC"/>
</dbReference>
<keyword evidence="4" id="KW-0378">Hydrolase</keyword>
<dbReference type="Gene3D" id="3.20.20.80">
    <property type="entry name" value="Glycosidases"/>
    <property type="match status" value="1"/>
</dbReference>
<sequence>MTSMPIALSLATTWTPATETEGLAYGLELTNHGDAPISGFTMGFSGPARIDPTATLENGKLLKRLSNYTLIAPPDGFALAPGETWRAVARGLSYGLRHWSDGANAAYVELADGTIVNLDTAPTQGKGHNSPLLKGAAKFPVPAKAPVAVSIIPWPKSVATTGARIAPQGFDLQPQGDDAGQAAAAFAGLVDDLFPVEGLVRPAAEAGMPVSITHKAGLGAEAYEITFDEAAANVSATTRQGMLYGLITLGQILRGARQHPQTFVFPTGGTIADEPGFAYRGCHLDVARQFYSAAEVSQLIKLMAWNKLNKFHWHLSEDEAWRIEIEAFPELTEIGAWRGHGKALPPLLGSGPQPTGGYYSKNVARQIVALADSLAIAVIPEIDIPGHSYATLQSLPQLRDPAEQGEYQSVQGFPNNSLNPAYEPVYKFVETVVDEILELFPAGIFHLGADEVPLAAWSGSPLALDMIEKLGGPEMRAKHERQFNKLSEYHGADEIEGSPTALIQAAFVRRVHEYIASKGAITGGWEEAAHGNAVDPDKSFVIGWRNVEINAALAEKGFNIVVSPGQRYYLDMANGVDWAEPGAGWAGWSGPQETYEFEARAGFSEQGLEKLMGVQACIWSESMTDRAIFDRLVFPRLSAIAEAGWTAPDRKSWDRFKSLVGLMPIMYGHWSA</sequence>
<dbReference type="Pfam" id="PF02838">
    <property type="entry name" value="Glyco_hydro_20b"/>
    <property type="match status" value="1"/>
</dbReference>
<evidence type="ECO:0000259" key="10">
    <source>
        <dbReference type="Pfam" id="PF02838"/>
    </source>
</evidence>
<dbReference type="Pfam" id="PF00728">
    <property type="entry name" value="Glyco_hydro_20"/>
    <property type="match status" value="1"/>
</dbReference>
<evidence type="ECO:0000259" key="9">
    <source>
        <dbReference type="Pfam" id="PF00728"/>
    </source>
</evidence>
<evidence type="ECO:0000256" key="7">
    <source>
        <dbReference type="ARBA" id="ARBA00033000"/>
    </source>
</evidence>
<evidence type="ECO:0000256" key="2">
    <source>
        <dbReference type="ARBA" id="ARBA00006285"/>
    </source>
</evidence>
<dbReference type="Gene3D" id="3.30.379.10">
    <property type="entry name" value="Chitobiase/beta-hexosaminidase domain 2-like"/>
    <property type="match status" value="1"/>
</dbReference>
<dbReference type="InterPro" id="IPR025705">
    <property type="entry name" value="Beta_hexosaminidase_sua/sub"/>
</dbReference>
<dbReference type="EC" id="3.2.1.52" evidence="3"/>
<dbReference type="InterPro" id="IPR015883">
    <property type="entry name" value="Glyco_hydro_20_cat"/>
</dbReference>
<accession>A0A942ECH1</accession>
<evidence type="ECO:0000256" key="4">
    <source>
        <dbReference type="ARBA" id="ARBA00022801"/>
    </source>
</evidence>
<reference evidence="11" key="1">
    <citation type="submission" date="2021-04" db="EMBL/GenBank/DDBJ databases">
        <title>Devosia litorisediminis sp. nov., isolated from a sand dune.</title>
        <authorList>
            <person name="Park S."/>
            <person name="Yoon J.-H."/>
        </authorList>
    </citation>
    <scope>NUCLEOTIDE SEQUENCE</scope>
    <source>
        <strain evidence="11">BSSL-BM10</strain>
    </source>
</reference>
<name>A0A942ECH1_9HYPH</name>
<evidence type="ECO:0000256" key="6">
    <source>
        <dbReference type="ARBA" id="ARBA00030512"/>
    </source>
</evidence>
<dbReference type="GO" id="GO:0030203">
    <property type="term" value="P:glycosaminoglycan metabolic process"/>
    <property type="evidence" value="ECO:0007669"/>
    <property type="project" value="TreeGrafter"/>
</dbReference>
<dbReference type="GO" id="GO:0005975">
    <property type="term" value="P:carbohydrate metabolic process"/>
    <property type="evidence" value="ECO:0007669"/>
    <property type="project" value="InterPro"/>
</dbReference>
<evidence type="ECO:0000256" key="5">
    <source>
        <dbReference type="ARBA" id="ARBA00023295"/>
    </source>
</evidence>
<dbReference type="InterPro" id="IPR029018">
    <property type="entry name" value="Hex-like_dom2"/>
</dbReference>
<dbReference type="EMBL" id="JAGXTP010000002">
    <property type="protein sequence ID" value="MBS3849884.1"/>
    <property type="molecule type" value="Genomic_DNA"/>
</dbReference>
<feature type="active site" description="Proton donor" evidence="8">
    <location>
        <position position="451"/>
    </location>
</feature>
<comment type="caution">
    <text evidence="11">The sequence shown here is derived from an EMBL/GenBank/DDBJ whole genome shotgun (WGS) entry which is preliminary data.</text>
</comment>
<dbReference type="SUPFAM" id="SSF55545">
    <property type="entry name" value="beta-N-acetylhexosaminidase-like domain"/>
    <property type="match status" value="1"/>
</dbReference>
<dbReference type="InterPro" id="IPR017853">
    <property type="entry name" value="GH"/>
</dbReference>
<feature type="domain" description="Glycoside hydrolase family 20 catalytic" evidence="9">
    <location>
        <begin position="277"/>
        <end position="647"/>
    </location>
</feature>